<sequence>MEIHVKSAEIRSRLFLKWSYEDHQPGRKDSIKADSDAPIHEDLHNAFQALLPHLLLLTEQKQKPDVVKQLDLDKPLPEEITNKFKVTGFSTEEKNGEIFVKITGVRHLNTGKNLALTMPSTGRGSKENEYEFFDKMIDAVETIKAEVVAFMDGKQAERAQPEIGFDDEEFEPEESEAESDAAMDAKESFKKLKKDLKKKGMSIEVTTSSDAA</sequence>
<dbReference type="Proteomes" id="UP000229433">
    <property type="component" value="Unassembled WGS sequence"/>
</dbReference>
<organism evidence="2 3">
    <name type="scientific">Leeuwenhoekiella nanhaiensis</name>
    <dbReference type="NCBI Taxonomy" id="1655491"/>
    <lineage>
        <taxon>Bacteria</taxon>
        <taxon>Pseudomonadati</taxon>
        <taxon>Bacteroidota</taxon>
        <taxon>Flavobacteriia</taxon>
        <taxon>Flavobacteriales</taxon>
        <taxon>Flavobacteriaceae</taxon>
        <taxon>Leeuwenhoekiella</taxon>
    </lineage>
</organism>
<proteinExistence type="predicted"/>
<dbReference type="OrthoDB" id="878213at2"/>
<evidence type="ECO:0000256" key="1">
    <source>
        <dbReference type="SAM" id="MobiDB-lite"/>
    </source>
</evidence>
<reference evidence="2 3" key="1">
    <citation type="submission" date="2017-08" db="EMBL/GenBank/DDBJ databases">
        <title>The whole genome shortgun sequences of strain Leeuwenhoekiella nanhaiensis G18 from the South China Sea.</title>
        <authorList>
            <person name="Liu Q."/>
        </authorList>
    </citation>
    <scope>NUCLEOTIDE SEQUENCE [LARGE SCALE GENOMIC DNA]</scope>
    <source>
        <strain evidence="2 3">G18</strain>
    </source>
</reference>
<protein>
    <submittedName>
        <fullName evidence="2">Uncharacterized protein</fullName>
    </submittedName>
</protein>
<feature type="region of interest" description="Disordered" evidence="1">
    <location>
        <begin position="158"/>
        <end position="184"/>
    </location>
</feature>
<accession>A0A2G1VM77</accession>
<evidence type="ECO:0000313" key="2">
    <source>
        <dbReference type="EMBL" id="PHQ27872.1"/>
    </source>
</evidence>
<keyword evidence="3" id="KW-1185">Reference proteome</keyword>
<evidence type="ECO:0000313" key="3">
    <source>
        <dbReference type="Proteomes" id="UP000229433"/>
    </source>
</evidence>
<dbReference type="EMBL" id="NQXA01000026">
    <property type="protein sequence ID" value="PHQ27872.1"/>
    <property type="molecule type" value="Genomic_DNA"/>
</dbReference>
<comment type="caution">
    <text evidence="2">The sequence shown here is derived from an EMBL/GenBank/DDBJ whole genome shotgun (WGS) entry which is preliminary data.</text>
</comment>
<dbReference type="RefSeq" id="WP_099647669.1">
    <property type="nucleotide sequence ID" value="NZ_KZ319306.1"/>
</dbReference>
<feature type="compositionally biased region" description="Acidic residues" evidence="1">
    <location>
        <begin position="164"/>
        <end position="181"/>
    </location>
</feature>
<name>A0A2G1VM77_9FLAO</name>
<gene>
    <name evidence="2" type="ORF">CJ305_17865</name>
</gene>
<dbReference type="AlphaFoldDB" id="A0A2G1VM77"/>